<evidence type="ECO:0000259" key="1">
    <source>
        <dbReference type="PROSITE" id="PS50802"/>
    </source>
</evidence>
<dbReference type="EnsemblMetazoa" id="Aqu2.1.32322_001">
    <property type="protein sequence ID" value="Aqu2.1.32322_001"/>
    <property type="gene ID" value="Aqu2.1.32322"/>
</dbReference>
<accession>A0A1X7UY78</accession>
<dbReference type="InterPro" id="IPR050704">
    <property type="entry name" value="Peptidase_C85-like"/>
</dbReference>
<dbReference type="InterPro" id="IPR003323">
    <property type="entry name" value="OTU_dom"/>
</dbReference>
<organism evidence="2">
    <name type="scientific">Amphimedon queenslandica</name>
    <name type="common">Sponge</name>
    <dbReference type="NCBI Taxonomy" id="400682"/>
    <lineage>
        <taxon>Eukaryota</taxon>
        <taxon>Metazoa</taxon>
        <taxon>Porifera</taxon>
        <taxon>Demospongiae</taxon>
        <taxon>Heteroscleromorpha</taxon>
        <taxon>Haplosclerida</taxon>
        <taxon>Niphatidae</taxon>
        <taxon>Amphimedon</taxon>
    </lineage>
</organism>
<dbReference type="Pfam" id="PF02338">
    <property type="entry name" value="OTU"/>
    <property type="match status" value="1"/>
</dbReference>
<evidence type="ECO:0000313" key="2">
    <source>
        <dbReference type="EnsemblMetazoa" id="Aqu2.1.32322_001"/>
    </source>
</evidence>
<dbReference type="PANTHER" id="PTHR12419">
    <property type="entry name" value="OTU DOMAIN CONTAINING PROTEIN"/>
    <property type="match status" value="1"/>
</dbReference>
<dbReference type="InterPro" id="IPR048324">
    <property type="entry name" value="ZSWIM1-3_RNaseH-like"/>
</dbReference>
<protein>
    <recommendedName>
        <fullName evidence="1">OTU domain-containing protein</fullName>
    </recommendedName>
</protein>
<sequence>MWIMASFPGDSHSCVPVDIPVRVPVDAEDKINELVDVDSSFIQVTKDKMLVTDQIEKIFFKLFLENTVTQKDVNNVKANVSDLLVMRHKSDPISAESFDPILVYKPQGTVKSLYPSLTEDAFFVVFQSKFQLQQYQLYASNILCLDSTHGTNAYRFKLITLMVADEFGHVSFCRAAQTNATSHDQPAVFLKKEIINSNKKPAHQWPFKMTTKPSGRKRNGAILRKPCLQDKENVIEMMKTKECDITDGSKSDKAVGSQSNKKKKKIILKEIGNTKTRDSKLVDFLENLNRKLYYTQPDGNCLFHALSHQIFRSEEQHSFLRLLVQKLENLNQDLFSKYLTDINEKTMKSHITKTSAWGTHVEMIAFATYFKCPIHIAQKNNKEAYTWRIVNPLQHTNFRFPVLCDTP</sequence>
<dbReference type="STRING" id="400682.A0A1X7UY78"/>
<dbReference type="Pfam" id="PF21056">
    <property type="entry name" value="ZSWIM1-3_RNaseH-like"/>
    <property type="match status" value="1"/>
</dbReference>
<proteinExistence type="predicted"/>
<reference evidence="2" key="1">
    <citation type="submission" date="2017-05" db="UniProtKB">
        <authorList>
            <consortium name="EnsemblMetazoa"/>
        </authorList>
    </citation>
    <scope>IDENTIFICATION</scope>
</reference>
<dbReference type="GO" id="GO:0016579">
    <property type="term" value="P:protein deubiquitination"/>
    <property type="evidence" value="ECO:0007669"/>
    <property type="project" value="TreeGrafter"/>
</dbReference>
<dbReference type="GO" id="GO:0004843">
    <property type="term" value="F:cysteine-type deubiquitinase activity"/>
    <property type="evidence" value="ECO:0007669"/>
    <property type="project" value="TreeGrafter"/>
</dbReference>
<dbReference type="PANTHER" id="PTHR12419:SF10">
    <property type="entry name" value="DEUBIQUITINASE OTUD6B"/>
    <property type="match status" value="1"/>
</dbReference>
<dbReference type="SUPFAM" id="SSF54001">
    <property type="entry name" value="Cysteine proteinases"/>
    <property type="match status" value="1"/>
</dbReference>
<dbReference type="PROSITE" id="PS50802">
    <property type="entry name" value="OTU"/>
    <property type="match status" value="1"/>
</dbReference>
<dbReference type="AlphaFoldDB" id="A0A1X7UY78"/>
<dbReference type="InParanoid" id="A0A1X7UY78"/>
<dbReference type="InterPro" id="IPR038765">
    <property type="entry name" value="Papain-like_cys_pep_sf"/>
</dbReference>
<feature type="domain" description="OTU" evidence="1">
    <location>
        <begin position="290"/>
        <end position="402"/>
    </location>
</feature>
<name>A0A1X7UY78_AMPQE</name>
<dbReference type="Gene3D" id="3.90.70.80">
    <property type="match status" value="1"/>
</dbReference>